<dbReference type="InterPro" id="IPR058163">
    <property type="entry name" value="LysR-type_TF_proteobact-type"/>
</dbReference>
<comment type="caution">
    <text evidence="6">The sequence shown here is derived from an EMBL/GenBank/DDBJ whole genome shotgun (WGS) entry which is preliminary data.</text>
</comment>
<dbReference type="PRINTS" id="PR00039">
    <property type="entry name" value="HTHLYSR"/>
</dbReference>
<dbReference type="EMBL" id="SSND01000001">
    <property type="protein sequence ID" value="THD85488.1"/>
    <property type="molecule type" value="Genomic_DNA"/>
</dbReference>
<dbReference type="PANTHER" id="PTHR30537">
    <property type="entry name" value="HTH-TYPE TRANSCRIPTIONAL REGULATOR"/>
    <property type="match status" value="1"/>
</dbReference>
<dbReference type="GO" id="GO:0003700">
    <property type="term" value="F:DNA-binding transcription factor activity"/>
    <property type="evidence" value="ECO:0007669"/>
    <property type="project" value="InterPro"/>
</dbReference>
<protein>
    <submittedName>
        <fullName evidence="6">LysR family transcriptional regulator</fullName>
    </submittedName>
</protein>
<evidence type="ECO:0000313" key="7">
    <source>
        <dbReference type="Proteomes" id="UP000309450"/>
    </source>
</evidence>
<evidence type="ECO:0000256" key="4">
    <source>
        <dbReference type="ARBA" id="ARBA00023163"/>
    </source>
</evidence>
<dbReference type="Pfam" id="PF00126">
    <property type="entry name" value="HTH_1"/>
    <property type="match status" value="1"/>
</dbReference>
<dbReference type="GO" id="GO:0006351">
    <property type="term" value="P:DNA-templated transcription"/>
    <property type="evidence" value="ECO:0007669"/>
    <property type="project" value="TreeGrafter"/>
</dbReference>
<dbReference type="GO" id="GO:0043565">
    <property type="term" value="F:sequence-specific DNA binding"/>
    <property type="evidence" value="ECO:0007669"/>
    <property type="project" value="TreeGrafter"/>
</dbReference>
<dbReference type="InterPro" id="IPR000847">
    <property type="entry name" value="LysR_HTH_N"/>
</dbReference>
<evidence type="ECO:0000256" key="1">
    <source>
        <dbReference type="ARBA" id="ARBA00009437"/>
    </source>
</evidence>
<proteinExistence type="inferred from homology"/>
<comment type="similarity">
    <text evidence="1">Belongs to the LysR transcriptional regulatory family.</text>
</comment>
<evidence type="ECO:0000256" key="2">
    <source>
        <dbReference type="ARBA" id="ARBA00023015"/>
    </source>
</evidence>
<dbReference type="OrthoDB" id="9813056at2"/>
<dbReference type="SUPFAM" id="SSF46785">
    <property type="entry name" value="Winged helix' DNA-binding domain"/>
    <property type="match status" value="1"/>
</dbReference>
<evidence type="ECO:0000259" key="5">
    <source>
        <dbReference type="PROSITE" id="PS50931"/>
    </source>
</evidence>
<keyword evidence="4" id="KW-0804">Transcription</keyword>
<dbReference type="Gene3D" id="1.10.10.10">
    <property type="entry name" value="Winged helix-like DNA-binding domain superfamily/Winged helix DNA-binding domain"/>
    <property type="match status" value="1"/>
</dbReference>
<dbReference type="RefSeq" id="WP_136393860.1">
    <property type="nucleotide sequence ID" value="NZ_SSND01000001.1"/>
</dbReference>
<dbReference type="PANTHER" id="PTHR30537:SF74">
    <property type="entry name" value="HTH-TYPE TRANSCRIPTIONAL REGULATOR TRPI"/>
    <property type="match status" value="1"/>
</dbReference>
<keyword evidence="3" id="KW-0238">DNA-binding</keyword>
<dbReference type="CDD" id="cd08432">
    <property type="entry name" value="PBP2_GcdR_TrpI_HvrB_AmpR_like"/>
    <property type="match status" value="1"/>
</dbReference>
<dbReference type="InterPro" id="IPR036388">
    <property type="entry name" value="WH-like_DNA-bd_sf"/>
</dbReference>
<dbReference type="Pfam" id="PF03466">
    <property type="entry name" value="LysR_substrate"/>
    <property type="match status" value="1"/>
</dbReference>
<reference evidence="6 7" key="1">
    <citation type="submission" date="2019-04" db="EMBL/GenBank/DDBJ databases">
        <title>Draft genome sequence of Gemmobacter aestuarii sp. nov.</title>
        <authorList>
            <person name="Hameed A."/>
            <person name="Lin S.-Y."/>
            <person name="Shahina M."/>
            <person name="Lai W.-A."/>
            <person name="Young C.-C."/>
        </authorList>
    </citation>
    <scope>NUCLEOTIDE SEQUENCE [LARGE SCALE GENOMIC DNA]</scope>
    <source>
        <strain evidence="6 7">CC-PW-75</strain>
    </source>
</reference>
<dbReference type="Gene3D" id="3.40.190.10">
    <property type="entry name" value="Periplasmic binding protein-like II"/>
    <property type="match status" value="2"/>
</dbReference>
<keyword evidence="2" id="KW-0805">Transcription regulation</keyword>
<organism evidence="6 7">
    <name type="scientific">Aliigemmobacter aestuarii</name>
    <dbReference type="NCBI Taxonomy" id="1445661"/>
    <lineage>
        <taxon>Bacteria</taxon>
        <taxon>Pseudomonadati</taxon>
        <taxon>Pseudomonadota</taxon>
        <taxon>Alphaproteobacteria</taxon>
        <taxon>Rhodobacterales</taxon>
        <taxon>Paracoccaceae</taxon>
        <taxon>Aliigemmobacter</taxon>
    </lineage>
</organism>
<dbReference type="SUPFAM" id="SSF53850">
    <property type="entry name" value="Periplasmic binding protein-like II"/>
    <property type="match status" value="1"/>
</dbReference>
<dbReference type="Proteomes" id="UP000309450">
    <property type="component" value="Unassembled WGS sequence"/>
</dbReference>
<name>A0A4S3MSF7_9RHOB</name>
<keyword evidence="7" id="KW-1185">Reference proteome</keyword>
<evidence type="ECO:0000313" key="6">
    <source>
        <dbReference type="EMBL" id="THD85488.1"/>
    </source>
</evidence>
<dbReference type="PROSITE" id="PS50931">
    <property type="entry name" value="HTH_LYSR"/>
    <property type="match status" value="1"/>
</dbReference>
<dbReference type="InterPro" id="IPR005119">
    <property type="entry name" value="LysR_subst-bd"/>
</dbReference>
<dbReference type="AlphaFoldDB" id="A0A4S3MSF7"/>
<sequence>MNPDLPPLTWLRAFEAAARTLSFTHAATELHLTQAAISKHVKALEHHLREPLFLRRPRGLVLTKSGAAYFPKVQDALQRLAIGTREVFGQRRNSALTVRCAVSFAVNWLMPRLPDFLDRHPGRPVRLLSSVWNEPFDAQDIDFDIQYGTGDWPGSNSHRLTWETITPLCAPGCPLQTPEDLCRHRLLHVLGYHEGWGLWLKAAGVKGIDAGSGLHLDTSLTAFELAAQGAGIALGRSSLAEHAIASGRLIAPFALAIPIDEAFHLVEPAGGSRHPDAAAFSSWLVAASATARQPGHSPAMQGHAPMTGQ</sequence>
<feature type="domain" description="HTH lysR-type" evidence="5">
    <location>
        <begin position="6"/>
        <end position="63"/>
    </location>
</feature>
<dbReference type="InterPro" id="IPR036390">
    <property type="entry name" value="WH_DNA-bd_sf"/>
</dbReference>
<gene>
    <name evidence="6" type="ORF">E7811_07270</name>
</gene>
<evidence type="ECO:0000256" key="3">
    <source>
        <dbReference type="ARBA" id="ARBA00023125"/>
    </source>
</evidence>
<accession>A0A4S3MSF7</accession>